<keyword evidence="1" id="KW-0175">Coiled coil</keyword>
<feature type="compositionally biased region" description="Basic and acidic residues" evidence="2">
    <location>
        <begin position="802"/>
        <end position="811"/>
    </location>
</feature>
<sequence length="997" mass="108957">MDLEEQELLQQSMQQGLSGQEDYNDLNLRPKTMFEMKGRARPSENAADNYLPQWSKDGDGFKKQSAAAAADDRRKNKVVFRYTREELLALHVVSTSPPECPEGTPVIAPDSLPPVANIPFDYEEIYKQWASNKERNRQPGRGRGQPRDGTSGNATQSSSSNTRTNGNNGSGRIGGRSNDNDGNAWEKGRRGSEDSADTSGRKWNEKRGDDQWERGARVDLKDEQDDLWDDVDPMGGDSKDMGLSNFAEAAELFRREMDQMHRDGGSEFRQQTPQEDVDQFADSVEEEEQPPMWDMPATDTEKPQNDAPASLDLASWSSFEQPAPALRVSPPVDAWFYLDPQGLQQGPFKSSEMREWFEAGYFKPHLPIRFGNEGEFASLANHFRHGQIPFSTIPSPSPPNHLLQQQEQQQKAAAAAAAAAAAHQQQLLLQKQQLEQAQYLANQLQQQRLLEQRRAQEERMIMEMQRMELNHHAAAQEQARLMQQFHGYNNPVGSLGSVGAVGSGWPRQALPRDNIIAGARDSMMGGLGMYAPPQPQPVVEAPADFGAPAWDTKDEGSSSLWHSAAKNDPELSAWGKPAVVEDEQPAWTKAEADWNKDPPLNSWGKQEPAQPTASVGGWGQPDVAPQPSPTSWGKAAEPTAEPVVAPSAWGKAPEPTPAASLGAWDKPSSPMGAAPVATPEKQVAREEQTSSGWEAPAPETPSLKQIQQEEQEEMRRRLKPAKQQKQAPAAAPQHHHDEPEVQPTPAAQQQPHLADMGQQLKRMLGVANPSPPKSSWGNVVAPTPAPVARSLSLRDIQAEEERLAQLKRKEQPAAASSRWSSVVTGTTPNAAIVPAVVAAAAAPRPAPVEVKTSPPKDRDASFWNFDQQPATAARATTPSNAFGAQSANDDLISWSAKQVKKLGGTEDLTLIQYCATLEDPGEIREYLAAYLGSTPKVSAFATEFIQKKKQMAGKKQSSNDAKAAAFQKKKGKGQKVDASFLGYSVGGSRSGDIEYGS</sequence>
<feature type="compositionally biased region" description="Basic and acidic residues" evidence="2">
    <location>
        <begin position="184"/>
        <end position="221"/>
    </location>
</feature>
<dbReference type="InterPro" id="IPR003169">
    <property type="entry name" value="GYF"/>
</dbReference>
<evidence type="ECO:0000313" key="6">
    <source>
        <dbReference type="Proteomes" id="UP000332933"/>
    </source>
</evidence>
<feature type="compositionally biased region" description="Low complexity" evidence="2">
    <location>
        <begin position="635"/>
        <end position="648"/>
    </location>
</feature>
<dbReference type="Pfam" id="PF02213">
    <property type="entry name" value="GYF"/>
    <property type="match status" value="1"/>
</dbReference>
<evidence type="ECO:0000313" key="5">
    <source>
        <dbReference type="EMBL" id="VFT78464.1"/>
    </source>
</evidence>
<accession>A0A485K828</accession>
<dbReference type="CDD" id="cd00072">
    <property type="entry name" value="GYF"/>
    <property type="match status" value="1"/>
</dbReference>
<dbReference type="Proteomes" id="UP000332933">
    <property type="component" value="Unassembled WGS sequence"/>
</dbReference>
<keyword evidence="6" id="KW-1185">Reference proteome</keyword>
<feature type="region of interest" description="Disordered" evidence="2">
    <location>
        <begin position="261"/>
        <end position="308"/>
    </location>
</feature>
<dbReference type="EMBL" id="VJMH01000089">
    <property type="protein sequence ID" value="KAF0719155.1"/>
    <property type="molecule type" value="Genomic_DNA"/>
</dbReference>
<feature type="region of interest" description="Disordered" evidence="2">
    <location>
        <begin position="93"/>
        <end position="117"/>
    </location>
</feature>
<evidence type="ECO:0000256" key="2">
    <source>
        <dbReference type="SAM" id="MobiDB-lite"/>
    </source>
</evidence>
<feature type="compositionally biased region" description="Low complexity" evidence="2">
    <location>
        <begin position="8"/>
        <end position="21"/>
    </location>
</feature>
<feature type="compositionally biased region" description="Acidic residues" evidence="2">
    <location>
        <begin position="275"/>
        <end position="289"/>
    </location>
</feature>
<feature type="coiled-coil region" evidence="1">
    <location>
        <begin position="427"/>
        <end position="467"/>
    </location>
</feature>
<dbReference type="OrthoDB" id="48509at2759"/>
<dbReference type="SMART" id="SM00444">
    <property type="entry name" value="GYF"/>
    <property type="match status" value="1"/>
</dbReference>
<feature type="domain" description="GYF" evidence="3">
    <location>
        <begin position="332"/>
        <end position="380"/>
    </location>
</feature>
<reference evidence="5 6" key="1">
    <citation type="submission" date="2019-03" db="EMBL/GenBank/DDBJ databases">
        <authorList>
            <person name="Gaulin E."/>
            <person name="Dumas B."/>
        </authorList>
    </citation>
    <scope>NUCLEOTIDE SEQUENCE [LARGE SCALE GENOMIC DNA]</scope>
    <source>
        <strain evidence="5">CBS 568.67</strain>
    </source>
</reference>
<organism evidence="5 6">
    <name type="scientific">Aphanomyces stellatus</name>
    <dbReference type="NCBI Taxonomy" id="120398"/>
    <lineage>
        <taxon>Eukaryota</taxon>
        <taxon>Sar</taxon>
        <taxon>Stramenopiles</taxon>
        <taxon>Oomycota</taxon>
        <taxon>Saprolegniomycetes</taxon>
        <taxon>Saprolegniales</taxon>
        <taxon>Verrucalvaceae</taxon>
        <taxon>Aphanomyces</taxon>
    </lineage>
</organism>
<evidence type="ECO:0000313" key="4">
    <source>
        <dbReference type="EMBL" id="KAF0719155.1"/>
    </source>
</evidence>
<protein>
    <submittedName>
        <fullName evidence="5">Aste57867_1245 protein</fullName>
    </submittedName>
</protein>
<feature type="region of interest" description="Disordered" evidence="2">
    <location>
        <begin position="1"/>
        <end position="26"/>
    </location>
</feature>
<feature type="compositionally biased region" description="Low complexity" evidence="2">
    <location>
        <begin position="723"/>
        <end position="732"/>
    </location>
</feature>
<feature type="compositionally biased region" description="Acidic residues" evidence="2">
    <location>
        <begin position="222"/>
        <end position="232"/>
    </location>
</feature>
<evidence type="ECO:0000256" key="1">
    <source>
        <dbReference type="SAM" id="Coils"/>
    </source>
</evidence>
<dbReference type="EMBL" id="CAADRA010000089">
    <property type="protein sequence ID" value="VFT78464.1"/>
    <property type="molecule type" value="Genomic_DNA"/>
</dbReference>
<feature type="region of interest" description="Disordered" evidence="2">
    <location>
        <begin position="951"/>
        <end position="974"/>
    </location>
</feature>
<feature type="region of interest" description="Disordered" evidence="2">
    <location>
        <begin position="592"/>
        <end position="783"/>
    </location>
</feature>
<dbReference type="PANTHER" id="PTHR14445:SF36">
    <property type="entry name" value="FI03272P-RELATED"/>
    <property type="match status" value="1"/>
</dbReference>
<dbReference type="SUPFAM" id="SSF55277">
    <property type="entry name" value="GYF domain"/>
    <property type="match status" value="1"/>
</dbReference>
<dbReference type="AlphaFoldDB" id="A0A485K828"/>
<evidence type="ECO:0000259" key="3">
    <source>
        <dbReference type="PROSITE" id="PS50829"/>
    </source>
</evidence>
<gene>
    <name evidence="5" type="primary">Aste57867_1245</name>
    <name evidence="4" type="ORF">As57867_001244</name>
    <name evidence="5" type="ORF">ASTE57867_1245</name>
</gene>
<dbReference type="InterPro" id="IPR051640">
    <property type="entry name" value="GRB10-interact_GYF"/>
</dbReference>
<dbReference type="InterPro" id="IPR035445">
    <property type="entry name" value="GYF-like_dom_sf"/>
</dbReference>
<feature type="region of interest" description="Disordered" evidence="2">
    <location>
        <begin position="129"/>
        <end position="242"/>
    </location>
</feature>
<feature type="region of interest" description="Disordered" evidence="2">
    <location>
        <begin position="802"/>
        <end position="822"/>
    </location>
</feature>
<dbReference type="Gene3D" id="3.30.1490.40">
    <property type="match status" value="1"/>
</dbReference>
<proteinExistence type="predicted"/>
<dbReference type="GO" id="GO:0005829">
    <property type="term" value="C:cytosol"/>
    <property type="evidence" value="ECO:0007669"/>
    <property type="project" value="TreeGrafter"/>
</dbReference>
<dbReference type="PROSITE" id="PS50829">
    <property type="entry name" value="GYF"/>
    <property type="match status" value="1"/>
</dbReference>
<reference evidence="4" key="2">
    <citation type="submission" date="2019-06" db="EMBL/GenBank/DDBJ databases">
        <title>Genomics analysis of Aphanomyces spp. identifies a new class of oomycete effector associated with host adaptation.</title>
        <authorList>
            <person name="Gaulin E."/>
        </authorList>
    </citation>
    <scope>NUCLEOTIDE SEQUENCE</scope>
    <source>
        <strain evidence="4">CBS 578.67</strain>
    </source>
</reference>
<feature type="compositionally biased region" description="Low complexity" evidence="2">
    <location>
        <begin position="157"/>
        <end position="167"/>
    </location>
</feature>
<feature type="region of interest" description="Disordered" evidence="2">
    <location>
        <begin position="38"/>
        <end position="75"/>
    </location>
</feature>
<dbReference type="PANTHER" id="PTHR14445">
    <property type="entry name" value="GRB10 INTERACTING GYF PROTEIN"/>
    <property type="match status" value="1"/>
</dbReference>
<name>A0A485K828_9STRA</name>